<comment type="caution">
    <text evidence="2">The sequence shown here is derived from an EMBL/GenBank/DDBJ whole genome shotgun (WGS) entry which is preliminary data.</text>
</comment>
<feature type="region of interest" description="Disordered" evidence="1">
    <location>
        <begin position="74"/>
        <end position="95"/>
    </location>
</feature>
<dbReference type="EMBL" id="QYUM01000003">
    <property type="protein sequence ID" value="RJF90289.1"/>
    <property type="molecule type" value="Genomic_DNA"/>
</dbReference>
<proteinExistence type="predicted"/>
<evidence type="ECO:0000256" key="1">
    <source>
        <dbReference type="SAM" id="MobiDB-lite"/>
    </source>
</evidence>
<feature type="compositionally biased region" description="Basic and acidic residues" evidence="1">
    <location>
        <begin position="78"/>
        <end position="89"/>
    </location>
</feature>
<evidence type="ECO:0000313" key="3">
    <source>
        <dbReference type="Proteomes" id="UP000286100"/>
    </source>
</evidence>
<protein>
    <submittedName>
        <fullName evidence="2">Uncharacterized protein</fullName>
    </submittedName>
</protein>
<evidence type="ECO:0000313" key="2">
    <source>
        <dbReference type="EMBL" id="RJF90289.1"/>
    </source>
</evidence>
<dbReference type="AlphaFoldDB" id="A0A418WKD7"/>
<name>A0A418WKD7_9SPHN</name>
<gene>
    <name evidence="2" type="ORF">D3876_08440</name>
</gene>
<reference evidence="2 3" key="1">
    <citation type="submission" date="2018-09" db="EMBL/GenBank/DDBJ databases">
        <authorList>
            <person name="Zhu H."/>
        </authorList>
    </citation>
    <scope>NUCLEOTIDE SEQUENCE [LARGE SCALE GENOMIC DNA]</scope>
    <source>
        <strain evidence="2 3">K2R01-6</strain>
    </source>
</reference>
<accession>A0A418WKD7</accession>
<sequence length="146" mass="15435">MTLNIAIGNVVSHAKDFSALLEPTGARFAPLCDLMSGFAWGEIARVHAQSCRWTEARSAVLCCRSARFGLLGARRKPDRSSDMKARSESAADASSMHGGAVGAFVLMTSPTLVAKCGCRRLTPPRRLSVSASGRAAVVQGSALRDQ</sequence>
<keyword evidence="3" id="KW-1185">Reference proteome</keyword>
<dbReference type="Proteomes" id="UP000286100">
    <property type="component" value="Unassembled WGS sequence"/>
</dbReference>
<organism evidence="2 3">
    <name type="scientific">Sphingomonas cavernae</name>
    <dbReference type="NCBI Taxonomy" id="2320861"/>
    <lineage>
        <taxon>Bacteria</taxon>
        <taxon>Pseudomonadati</taxon>
        <taxon>Pseudomonadota</taxon>
        <taxon>Alphaproteobacteria</taxon>
        <taxon>Sphingomonadales</taxon>
        <taxon>Sphingomonadaceae</taxon>
        <taxon>Sphingomonas</taxon>
    </lineage>
</organism>